<dbReference type="OrthoDB" id="1444802at2"/>
<evidence type="ECO:0000313" key="2">
    <source>
        <dbReference type="Proteomes" id="UP000243745"/>
    </source>
</evidence>
<gene>
    <name evidence="1" type="ORF">SAMN02910344_01880</name>
</gene>
<proteinExistence type="predicted"/>
<protein>
    <submittedName>
        <fullName evidence="1">Uncharacterized protein</fullName>
    </submittedName>
</protein>
<keyword evidence="2" id="KW-1185">Reference proteome</keyword>
<reference evidence="1 2" key="1">
    <citation type="submission" date="2016-10" db="EMBL/GenBank/DDBJ databases">
        <authorList>
            <person name="Varghese N."/>
            <person name="Submissions S."/>
        </authorList>
    </citation>
    <scope>NUCLEOTIDE SEQUENCE [LARGE SCALE GENOMIC DNA]</scope>
    <source>
        <strain evidence="1 2">DSM 1361</strain>
    </source>
</reference>
<dbReference type="AlphaFoldDB" id="A0A662ZJ28"/>
<sequence>MKFSGRTTVAKFKAMFKDEFKVAVRVYNGKHFAEDSATLASIRTGDVKSGEVEIHGNMKVGNAEKLLKDNFGITIQVENKEGALADNNVTISSLR</sequence>
<accession>A0A662ZJ28</accession>
<evidence type="ECO:0000313" key="1">
    <source>
        <dbReference type="EMBL" id="SFP61842.1"/>
    </source>
</evidence>
<name>A0A662ZJ28_9GAMM</name>
<dbReference type="RefSeq" id="WP_093143113.1">
    <property type="nucleotide sequence ID" value="NZ_FOXF01000044.1"/>
</dbReference>
<dbReference type="EMBL" id="FOXF01000044">
    <property type="protein sequence ID" value="SFP61842.1"/>
    <property type="molecule type" value="Genomic_DNA"/>
</dbReference>
<organism evidence="1 2">
    <name type="scientific">Ruminobacter amylophilus</name>
    <dbReference type="NCBI Taxonomy" id="867"/>
    <lineage>
        <taxon>Bacteria</taxon>
        <taxon>Pseudomonadati</taxon>
        <taxon>Pseudomonadota</taxon>
        <taxon>Gammaproteobacteria</taxon>
        <taxon>Aeromonadales</taxon>
        <taxon>Succinivibrionaceae</taxon>
        <taxon>Ruminobacter</taxon>
    </lineage>
</organism>
<dbReference type="Proteomes" id="UP000243745">
    <property type="component" value="Unassembled WGS sequence"/>
</dbReference>